<name>A0A7C2TJW5_9BACT</name>
<dbReference type="InterPro" id="IPR003661">
    <property type="entry name" value="HisK_dim/P_dom"/>
</dbReference>
<keyword evidence="7" id="KW-0547">Nucleotide-binding</keyword>
<comment type="caution">
    <text evidence="15">The sequence shown here is derived from an EMBL/GenBank/DDBJ whole genome shotgun (WGS) entry which is preliminary data.</text>
</comment>
<dbReference type="PANTHER" id="PTHR44936">
    <property type="entry name" value="SENSOR PROTEIN CREC"/>
    <property type="match status" value="1"/>
</dbReference>
<proteinExistence type="predicted"/>
<evidence type="ECO:0000259" key="13">
    <source>
        <dbReference type="PROSITE" id="PS50113"/>
    </source>
</evidence>
<organism evidence="15">
    <name type="scientific">Desulfurivibrio alkaliphilus</name>
    <dbReference type="NCBI Taxonomy" id="427923"/>
    <lineage>
        <taxon>Bacteria</taxon>
        <taxon>Pseudomonadati</taxon>
        <taxon>Thermodesulfobacteriota</taxon>
        <taxon>Desulfobulbia</taxon>
        <taxon>Desulfobulbales</taxon>
        <taxon>Desulfobulbaceae</taxon>
        <taxon>Desulfurivibrio</taxon>
    </lineage>
</organism>
<keyword evidence="10" id="KW-0472">Membrane</keyword>
<feature type="transmembrane region" description="Helical" evidence="10">
    <location>
        <begin position="200"/>
        <end position="221"/>
    </location>
</feature>
<evidence type="ECO:0000313" key="15">
    <source>
        <dbReference type="EMBL" id="HET98723.1"/>
    </source>
</evidence>
<dbReference type="InterPro" id="IPR005467">
    <property type="entry name" value="His_kinase_dom"/>
</dbReference>
<dbReference type="EC" id="2.7.13.3" evidence="3"/>
<dbReference type="Pfam" id="PF00672">
    <property type="entry name" value="HAMP"/>
    <property type="match status" value="1"/>
</dbReference>
<dbReference type="EMBL" id="DSDS01000193">
    <property type="protein sequence ID" value="HET98723.1"/>
    <property type="molecule type" value="Genomic_DNA"/>
</dbReference>
<dbReference type="Pfam" id="PF08448">
    <property type="entry name" value="PAS_4"/>
    <property type="match status" value="1"/>
</dbReference>
<dbReference type="PROSITE" id="PS50113">
    <property type="entry name" value="PAC"/>
    <property type="match status" value="1"/>
</dbReference>
<dbReference type="InterPro" id="IPR003660">
    <property type="entry name" value="HAMP_dom"/>
</dbReference>
<dbReference type="SMART" id="SM00304">
    <property type="entry name" value="HAMP"/>
    <property type="match status" value="1"/>
</dbReference>
<evidence type="ECO:0000259" key="11">
    <source>
        <dbReference type="PROSITE" id="PS50109"/>
    </source>
</evidence>
<evidence type="ECO:0000256" key="9">
    <source>
        <dbReference type="ARBA" id="ARBA00022840"/>
    </source>
</evidence>
<dbReference type="SUPFAM" id="SSF47384">
    <property type="entry name" value="Homodimeric domain of signal transducing histidine kinase"/>
    <property type="match status" value="1"/>
</dbReference>
<dbReference type="SUPFAM" id="SSF55785">
    <property type="entry name" value="PYP-like sensor domain (PAS domain)"/>
    <property type="match status" value="1"/>
</dbReference>
<dbReference type="Gene3D" id="1.10.287.130">
    <property type="match status" value="1"/>
</dbReference>
<keyword evidence="4" id="KW-1003">Cell membrane</keyword>
<evidence type="ECO:0000259" key="12">
    <source>
        <dbReference type="PROSITE" id="PS50112"/>
    </source>
</evidence>
<protein>
    <recommendedName>
        <fullName evidence="3">histidine kinase</fullName>
        <ecNumber evidence="3">2.7.13.3</ecNumber>
    </recommendedName>
</protein>
<accession>A0A7C2TJW5</accession>
<dbReference type="InterPro" id="IPR001610">
    <property type="entry name" value="PAC"/>
</dbReference>
<sequence>MRIISCDLFKLLWVDGSIRTKVRACMLIALVGYFIATVSSFYSNSQQAARLASLQTIHFPLARLSEETLNIFRTQLSKYEDAFLTGEAEQVLQANKLSSQIMLLLMEMEEVAAGDPSFFFENALIDDLGERYEQFYRLAAEVYLDTQSIETSLEMQKTIQFLGNLQTGLLQDLIKLNQHLGQNVEQIIQKERQYAQLNTIFLGLLFLLVLLSATFISRCFANRQLIQPLGRIQQMVVDFARTRKISPPPPGSENDEINQLATSFWEMTQELEQTMVSRDYVDNIIKHMSSCLMVLSAELTLSKINDNTRELLGYGEEELLGEEISRFISADTAELFQSRGVERLARGQDVSNLEIGLLTKERREITVLFSASVMRNAEGQIDAVICVANNITERKKTEEVLRKIEIERALAKTAALAAIGELTSSIAHEMRNPLSSIKMNAKMIQRMVEGRDATVAELAEISSQQSLRLEKMLNDLLSYGKPLTLQISRTTTSALLNGALTAVRQEIVAKEVNIEVVDQTDQRSLLLDLELMTQALSNLILNAVQWSPAGETVKITARFIEEEYASRLLFEIRDKGPGINPEKIRRLFQPFFTTRQGGTGLGLATVRKIVEYHGGTVSAENLPEGGALFQLTIPPQMPAGPGDDQQIT</sequence>
<keyword evidence="10" id="KW-1133">Transmembrane helix</keyword>
<feature type="transmembrane region" description="Helical" evidence="10">
    <location>
        <begin position="21"/>
        <end position="42"/>
    </location>
</feature>
<evidence type="ECO:0000256" key="8">
    <source>
        <dbReference type="ARBA" id="ARBA00022777"/>
    </source>
</evidence>
<dbReference type="SUPFAM" id="SSF55874">
    <property type="entry name" value="ATPase domain of HSP90 chaperone/DNA topoisomerase II/histidine kinase"/>
    <property type="match status" value="1"/>
</dbReference>
<dbReference type="Gene3D" id="3.30.450.20">
    <property type="entry name" value="PAS domain"/>
    <property type="match status" value="1"/>
</dbReference>
<dbReference type="InterPro" id="IPR036890">
    <property type="entry name" value="HATPase_C_sf"/>
</dbReference>
<dbReference type="PANTHER" id="PTHR44936:SF10">
    <property type="entry name" value="SENSOR PROTEIN RSTB"/>
    <property type="match status" value="1"/>
</dbReference>
<evidence type="ECO:0000256" key="7">
    <source>
        <dbReference type="ARBA" id="ARBA00022741"/>
    </source>
</evidence>
<dbReference type="AlphaFoldDB" id="A0A7C2TJW5"/>
<dbReference type="Pfam" id="PF00512">
    <property type="entry name" value="HisKA"/>
    <property type="match status" value="1"/>
</dbReference>
<keyword evidence="5" id="KW-0597">Phosphoprotein</keyword>
<evidence type="ECO:0000256" key="10">
    <source>
        <dbReference type="SAM" id="Phobius"/>
    </source>
</evidence>
<dbReference type="PROSITE" id="PS50109">
    <property type="entry name" value="HIS_KIN"/>
    <property type="match status" value="1"/>
</dbReference>
<dbReference type="PROSITE" id="PS50112">
    <property type="entry name" value="PAS"/>
    <property type="match status" value="1"/>
</dbReference>
<dbReference type="InterPro" id="IPR036097">
    <property type="entry name" value="HisK_dim/P_sf"/>
</dbReference>
<evidence type="ECO:0000256" key="4">
    <source>
        <dbReference type="ARBA" id="ARBA00022475"/>
    </source>
</evidence>
<evidence type="ECO:0000259" key="14">
    <source>
        <dbReference type="PROSITE" id="PS50885"/>
    </source>
</evidence>
<feature type="domain" description="Histidine kinase" evidence="11">
    <location>
        <begin position="425"/>
        <end position="637"/>
    </location>
</feature>
<dbReference type="InterPro" id="IPR050980">
    <property type="entry name" value="2C_sensor_his_kinase"/>
</dbReference>
<evidence type="ECO:0000256" key="5">
    <source>
        <dbReference type="ARBA" id="ARBA00022553"/>
    </source>
</evidence>
<dbReference type="Pfam" id="PF02518">
    <property type="entry name" value="HATPase_c"/>
    <property type="match status" value="1"/>
</dbReference>
<dbReference type="Gene3D" id="6.10.340.10">
    <property type="match status" value="1"/>
</dbReference>
<dbReference type="InterPro" id="IPR000014">
    <property type="entry name" value="PAS"/>
</dbReference>
<dbReference type="CDD" id="cd00075">
    <property type="entry name" value="HATPase"/>
    <property type="match status" value="1"/>
</dbReference>
<dbReference type="InterPro" id="IPR003594">
    <property type="entry name" value="HATPase_dom"/>
</dbReference>
<dbReference type="InterPro" id="IPR035965">
    <property type="entry name" value="PAS-like_dom_sf"/>
</dbReference>
<dbReference type="InterPro" id="IPR000700">
    <property type="entry name" value="PAS-assoc_C"/>
</dbReference>
<evidence type="ECO:0000256" key="3">
    <source>
        <dbReference type="ARBA" id="ARBA00012438"/>
    </source>
</evidence>
<feature type="domain" description="PAC" evidence="13">
    <location>
        <begin position="351"/>
        <end position="403"/>
    </location>
</feature>
<dbReference type="InterPro" id="IPR004358">
    <property type="entry name" value="Sig_transdc_His_kin-like_C"/>
</dbReference>
<dbReference type="CDD" id="cd00082">
    <property type="entry name" value="HisKA"/>
    <property type="match status" value="1"/>
</dbReference>
<keyword evidence="8" id="KW-0418">Kinase</keyword>
<keyword evidence="9" id="KW-0067">ATP-binding</keyword>
<dbReference type="GO" id="GO:0005886">
    <property type="term" value="C:plasma membrane"/>
    <property type="evidence" value="ECO:0007669"/>
    <property type="project" value="UniProtKB-SubCell"/>
</dbReference>
<dbReference type="SMART" id="SM00086">
    <property type="entry name" value="PAC"/>
    <property type="match status" value="1"/>
</dbReference>
<keyword evidence="6" id="KW-0808">Transferase</keyword>
<dbReference type="Proteomes" id="UP000885986">
    <property type="component" value="Unassembled WGS sequence"/>
</dbReference>
<dbReference type="NCBIfam" id="TIGR00229">
    <property type="entry name" value="sensory_box"/>
    <property type="match status" value="1"/>
</dbReference>
<dbReference type="Gene3D" id="3.30.565.10">
    <property type="entry name" value="Histidine kinase-like ATPase, C-terminal domain"/>
    <property type="match status" value="1"/>
</dbReference>
<dbReference type="PRINTS" id="PR00344">
    <property type="entry name" value="BCTRLSENSOR"/>
</dbReference>
<comment type="subcellular location">
    <subcellularLocation>
        <location evidence="2">Cell membrane</location>
        <topology evidence="2">Multi-pass membrane protein</topology>
    </subcellularLocation>
</comment>
<evidence type="ECO:0000256" key="6">
    <source>
        <dbReference type="ARBA" id="ARBA00022679"/>
    </source>
</evidence>
<feature type="domain" description="PAS" evidence="12">
    <location>
        <begin position="277"/>
        <end position="348"/>
    </location>
</feature>
<comment type="catalytic activity">
    <reaction evidence="1">
        <text>ATP + protein L-histidine = ADP + protein N-phospho-L-histidine.</text>
        <dbReference type="EC" id="2.7.13.3"/>
    </reaction>
</comment>
<reference evidence="15" key="1">
    <citation type="journal article" date="2020" name="mSystems">
        <title>Genome- and Community-Level Interaction Insights into Carbon Utilization and Element Cycling Functions of Hydrothermarchaeota in Hydrothermal Sediment.</title>
        <authorList>
            <person name="Zhou Z."/>
            <person name="Liu Y."/>
            <person name="Xu W."/>
            <person name="Pan J."/>
            <person name="Luo Z.H."/>
            <person name="Li M."/>
        </authorList>
    </citation>
    <scope>NUCLEOTIDE SEQUENCE [LARGE SCALE GENOMIC DNA]</scope>
    <source>
        <strain evidence="15">SpSt-1224</strain>
    </source>
</reference>
<dbReference type="SMART" id="SM00387">
    <property type="entry name" value="HATPase_c"/>
    <property type="match status" value="1"/>
</dbReference>
<dbReference type="InterPro" id="IPR013656">
    <property type="entry name" value="PAS_4"/>
</dbReference>
<dbReference type="GO" id="GO:0000155">
    <property type="term" value="F:phosphorelay sensor kinase activity"/>
    <property type="evidence" value="ECO:0007669"/>
    <property type="project" value="InterPro"/>
</dbReference>
<evidence type="ECO:0000256" key="2">
    <source>
        <dbReference type="ARBA" id="ARBA00004651"/>
    </source>
</evidence>
<gene>
    <name evidence="15" type="ORF">ENN98_08615</name>
</gene>
<feature type="domain" description="HAMP" evidence="14">
    <location>
        <begin position="223"/>
        <end position="276"/>
    </location>
</feature>
<dbReference type="PROSITE" id="PS50885">
    <property type="entry name" value="HAMP"/>
    <property type="match status" value="1"/>
</dbReference>
<dbReference type="SMART" id="SM00388">
    <property type="entry name" value="HisKA"/>
    <property type="match status" value="1"/>
</dbReference>
<evidence type="ECO:0000256" key="1">
    <source>
        <dbReference type="ARBA" id="ARBA00000085"/>
    </source>
</evidence>
<keyword evidence="10" id="KW-0812">Transmembrane</keyword>
<dbReference type="GO" id="GO:0005524">
    <property type="term" value="F:ATP binding"/>
    <property type="evidence" value="ECO:0007669"/>
    <property type="project" value="UniProtKB-KW"/>
</dbReference>